<evidence type="ECO:0008006" key="3">
    <source>
        <dbReference type="Google" id="ProtNLM"/>
    </source>
</evidence>
<dbReference type="Proteomes" id="UP001529235">
    <property type="component" value="Unassembled WGS sequence"/>
</dbReference>
<dbReference type="AlphaFoldDB" id="A0ABD4Z9A2"/>
<organism evidence="1 2">
    <name type="scientific">Ignisphaera cupida</name>
    <dbReference type="NCBI Taxonomy" id="3050454"/>
    <lineage>
        <taxon>Archaea</taxon>
        <taxon>Thermoproteota</taxon>
        <taxon>Thermoprotei</taxon>
        <taxon>Desulfurococcales</taxon>
        <taxon>Desulfurococcaceae</taxon>
        <taxon>Ignisphaera</taxon>
    </lineage>
</organism>
<reference evidence="1 2" key="1">
    <citation type="submission" date="2023-05" db="EMBL/GenBank/DDBJ databases">
        <title>A new hyperthermophilic archaea 'Ignisphaera cupida' sp. nov. and description of the family 'Ignisphaeraceae' fam. nov.</title>
        <authorList>
            <person name="Podosokorskaya O.A."/>
            <person name="Elcheninov A.G."/>
            <person name="Klukina A."/>
            <person name="Merkel A.Y."/>
        </authorList>
    </citation>
    <scope>NUCLEOTIDE SEQUENCE [LARGE SCALE GENOMIC DNA]</scope>
    <source>
        <strain evidence="1 2">4213-co</strain>
    </source>
</reference>
<dbReference type="EMBL" id="JASNVW010000003">
    <property type="protein sequence ID" value="MDK6028870.1"/>
    <property type="molecule type" value="Genomic_DNA"/>
</dbReference>
<proteinExistence type="predicted"/>
<name>A0ABD4Z9A2_9CREN</name>
<sequence length="95" mass="10816">MEKLLKIYRQGDLLLIEDFAQLSENTKVGNALVVESETGNKHVLMGSVHNLHGQLYVVVEKPTPLTHPQHPQLVIEPGIYRVEFVRDYALRRAVD</sequence>
<dbReference type="RefSeq" id="WP_285273856.1">
    <property type="nucleotide sequence ID" value="NZ_JASNVW010000003.1"/>
</dbReference>
<protein>
    <recommendedName>
        <fullName evidence="3">H/ACA RNA-protein complex protein Gar1</fullName>
    </recommendedName>
</protein>
<evidence type="ECO:0000313" key="2">
    <source>
        <dbReference type="Proteomes" id="UP001529235"/>
    </source>
</evidence>
<evidence type="ECO:0000313" key="1">
    <source>
        <dbReference type="EMBL" id="MDK6028870.1"/>
    </source>
</evidence>
<comment type="caution">
    <text evidence="1">The sequence shown here is derived from an EMBL/GenBank/DDBJ whole genome shotgun (WGS) entry which is preliminary data.</text>
</comment>
<gene>
    <name evidence="1" type="ORF">QPL79_05795</name>
</gene>
<accession>A0ABD4Z9A2</accession>
<keyword evidence="2" id="KW-1185">Reference proteome</keyword>